<reference evidence="2" key="2">
    <citation type="journal article" date="2014" name="ISME J.">
        <title>Microbial stratification in low pH oxic and suboxic macroscopic growths along an acid mine drainage.</title>
        <authorList>
            <person name="Mendez-Garcia C."/>
            <person name="Mesa V."/>
            <person name="Sprenger R.R."/>
            <person name="Richter M."/>
            <person name="Diez M.S."/>
            <person name="Solano J."/>
            <person name="Bargiela R."/>
            <person name="Golyshina O.V."/>
            <person name="Manteca A."/>
            <person name="Ramos J.L."/>
            <person name="Gallego J.R."/>
            <person name="Llorente I."/>
            <person name="Martins Dos Santos V.A."/>
            <person name="Jensen O.N."/>
            <person name="Pelaez A.I."/>
            <person name="Sanchez J."/>
            <person name="Ferrer M."/>
        </authorList>
    </citation>
    <scope>NUCLEOTIDE SEQUENCE</scope>
</reference>
<protein>
    <submittedName>
        <fullName evidence="2">Thiamine pyrophosphate protein TPP binding domain protein</fullName>
    </submittedName>
</protein>
<dbReference type="Gene3D" id="3.40.50.970">
    <property type="match status" value="1"/>
</dbReference>
<organism evidence="2">
    <name type="scientific">mine drainage metagenome</name>
    <dbReference type="NCBI Taxonomy" id="410659"/>
    <lineage>
        <taxon>unclassified sequences</taxon>
        <taxon>metagenomes</taxon>
        <taxon>ecological metagenomes</taxon>
    </lineage>
</organism>
<dbReference type="GO" id="GO:0030976">
    <property type="term" value="F:thiamine pyrophosphate binding"/>
    <property type="evidence" value="ECO:0007669"/>
    <property type="project" value="InterPro"/>
</dbReference>
<dbReference type="GO" id="GO:0000287">
    <property type="term" value="F:magnesium ion binding"/>
    <property type="evidence" value="ECO:0007669"/>
    <property type="project" value="InterPro"/>
</dbReference>
<feature type="non-terminal residue" evidence="2">
    <location>
        <position position="1"/>
    </location>
</feature>
<proteinExistence type="predicted"/>
<dbReference type="InterPro" id="IPR029061">
    <property type="entry name" value="THDP-binding"/>
</dbReference>
<dbReference type="PANTHER" id="PTHR42981">
    <property type="entry name" value="PYRUVATE DEHYDROGENASE [UBIQUINONE]"/>
    <property type="match status" value="1"/>
</dbReference>
<name>T1A396_9ZZZZ</name>
<feature type="non-terminal residue" evidence="2">
    <location>
        <position position="219"/>
    </location>
</feature>
<sequence>PVVPPAADVDALAARLNAAPSVTILAGVGAAGARDELFALAGKLKAPIVHTLRGKEALERDNPFDVGMTGLLGFASGYRAMEAADTVLLLGTDFPYRQFYPSRAHLLQVDLRGEQIGRRAPVELAVVGDVRSTLQALLPRVPVRPDSSHLERSLADYRKARTGLDERAADPRPGGKIHPQYVVRVLDELAGPDAIFSCDVGTPTVWAARYLHLTGRRRL</sequence>
<reference evidence="2" key="1">
    <citation type="submission" date="2013-08" db="EMBL/GenBank/DDBJ databases">
        <authorList>
            <person name="Mendez C."/>
            <person name="Richter M."/>
            <person name="Ferrer M."/>
            <person name="Sanchez J."/>
        </authorList>
    </citation>
    <scope>NUCLEOTIDE SEQUENCE</scope>
</reference>
<dbReference type="PANTHER" id="PTHR42981:SF2">
    <property type="entry name" value="PYRUVATE DEHYDROGENASE [UBIQUINONE]"/>
    <property type="match status" value="1"/>
</dbReference>
<dbReference type="InterPro" id="IPR029035">
    <property type="entry name" value="DHS-like_NAD/FAD-binding_dom"/>
</dbReference>
<dbReference type="EMBL" id="AUZZ01004938">
    <property type="protein sequence ID" value="EQD51348.1"/>
    <property type="molecule type" value="Genomic_DNA"/>
</dbReference>
<comment type="caution">
    <text evidence="2">The sequence shown here is derived from an EMBL/GenBank/DDBJ whole genome shotgun (WGS) entry which is preliminary data.</text>
</comment>
<dbReference type="InterPro" id="IPR047211">
    <property type="entry name" value="POXB-like"/>
</dbReference>
<dbReference type="Gene3D" id="3.40.50.1220">
    <property type="entry name" value="TPP-binding domain"/>
    <property type="match status" value="1"/>
</dbReference>
<dbReference type="SUPFAM" id="SSF52467">
    <property type="entry name" value="DHS-like NAD/FAD-binding domain"/>
    <property type="match status" value="1"/>
</dbReference>
<evidence type="ECO:0000313" key="2">
    <source>
        <dbReference type="EMBL" id="EQD51348.1"/>
    </source>
</evidence>
<evidence type="ECO:0000259" key="1">
    <source>
        <dbReference type="Pfam" id="PF00205"/>
    </source>
</evidence>
<feature type="domain" description="Thiamine pyrophosphate enzyme central" evidence="1">
    <location>
        <begin position="9"/>
        <end position="137"/>
    </location>
</feature>
<dbReference type="AlphaFoldDB" id="T1A396"/>
<dbReference type="Pfam" id="PF00205">
    <property type="entry name" value="TPP_enzyme_M"/>
    <property type="match status" value="1"/>
</dbReference>
<gene>
    <name evidence="2" type="ORF">B2A_06920</name>
</gene>
<accession>T1A396</accession>
<dbReference type="SUPFAM" id="SSF52518">
    <property type="entry name" value="Thiamin diphosphate-binding fold (THDP-binding)"/>
    <property type="match status" value="1"/>
</dbReference>
<dbReference type="InterPro" id="IPR012000">
    <property type="entry name" value="Thiamin_PyroP_enz_cen_dom"/>
</dbReference>